<accession>A0ABQ8FRI8</accession>
<dbReference type="Proteomes" id="UP000774617">
    <property type="component" value="Unassembled WGS sequence"/>
</dbReference>
<feature type="region of interest" description="Disordered" evidence="1">
    <location>
        <begin position="195"/>
        <end position="224"/>
    </location>
</feature>
<proteinExistence type="predicted"/>
<dbReference type="EMBL" id="JAGTJR010000074">
    <property type="protein sequence ID" value="KAH7016655.1"/>
    <property type="molecule type" value="Genomic_DNA"/>
</dbReference>
<evidence type="ECO:0000313" key="2">
    <source>
        <dbReference type="EMBL" id="KAH7016655.1"/>
    </source>
</evidence>
<gene>
    <name evidence="2" type="ORF">B0J12DRAFT_705672</name>
</gene>
<organism evidence="2 3">
    <name type="scientific">Macrophomina phaseolina</name>
    <dbReference type="NCBI Taxonomy" id="35725"/>
    <lineage>
        <taxon>Eukaryota</taxon>
        <taxon>Fungi</taxon>
        <taxon>Dikarya</taxon>
        <taxon>Ascomycota</taxon>
        <taxon>Pezizomycotina</taxon>
        <taxon>Dothideomycetes</taxon>
        <taxon>Dothideomycetes incertae sedis</taxon>
        <taxon>Botryosphaeriales</taxon>
        <taxon>Botryosphaeriaceae</taxon>
        <taxon>Macrophomina</taxon>
    </lineage>
</organism>
<sequence>MTFYHIGRRGRILQPRATVPHTEAALWTSIISQAHADFPQGSVYFMLLTRSLKGSSWLLYSTPTSWPYPADPQAEPVVPSNRLLCIVPSIPWKARYRNLYLSNQGYLRDDSQVLCDLYCSWCMEGIIYAKGEKGETQASLHTERNLSLEFYFYGAKTRDAGFQDAVTDAMTDQFTRHPQLLLDQNHADKVYKRTREKRQVTASSPHGRDFPPGLEFSKGPVRPY</sequence>
<comment type="caution">
    <text evidence="2">The sequence shown here is derived from an EMBL/GenBank/DDBJ whole genome shotgun (WGS) entry which is preliminary data.</text>
</comment>
<evidence type="ECO:0000313" key="3">
    <source>
        <dbReference type="Proteomes" id="UP000774617"/>
    </source>
</evidence>
<reference evidence="2 3" key="1">
    <citation type="journal article" date="2021" name="Nat. Commun.">
        <title>Genetic determinants of endophytism in the Arabidopsis root mycobiome.</title>
        <authorList>
            <person name="Mesny F."/>
            <person name="Miyauchi S."/>
            <person name="Thiergart T."/>
            <person name="Pickel B."/>
            <person name="Atanasova L."/>
            <person name="Karlsson M."/>
            <person name="Huettel B."/>
            <person name="Barry K.W."/>
            <person name="Haridas S."/>
            <person name="Chen C."/>
            <person name="Bauer D."/>
            <person name="Andreopoulos W."/>
            <person name="Pangilinan J."/>
            <person name="LaButti K."/>
            <person name="Riley R."/>
            <person name="Lipzen A."/>
            <person name="Clum A."/>
            <person name="Drula E."/>
            <person name="Henrissat B."/>
            <person name="Kohler A."/>
            <person name="Grigoriev I.V."/>
            <person name="Martin F.M."/>
            <person name="Hacquard S."/>
        </authorList>
    </citation>
    <scope>NUCLEOTIDE SEQUENCE [LARGE SCALE GENOMIC DNA]</scope>
    <source>
        <strain evidence="2 3">MPI-SDFR-AT-0080</strain>
    </source>
</reference>
<protein>
    <submittedName>
        <fullName evidence="2">Uncharacterized protein</fullName>
    </submittedName>
</protein>
<keyword evidence="3" id="KW-1185">Reference proteome</keyword>
<name>A0ABQ8FRI8_9PEZI</name>
<evidence type="ECO:0000256" key="1">
    <source>
        <dbReference type="SAM" id="MobiDB-lite"/>
    </source>
</evidence>